<accession>A0ABY4MDZ2</accession>
<dbReference type="Pfam" id="PF15567">
    <property type="entry name" value="Imm35"/>
    <property type="match status" value="1"/>
</dbReference>
<proteinExistence type="predicted"/>
<reference evidence="2" key="1">
    <citation type="submission" date="2021-10" db="EMBL/GenBank/DDBJ databases">
        <title>Streptomyces nigrumlapis sp.nov.,an antimicrobial producing actinobacterium isolated from Black Gobi rocks.</title>
        <authorList>
            <person name="Wen Y."/>
            <person name="Zhang W."/>
            <person name="Liu X.G."/>
        </authorList>
    </citation>
    <scope>NUCLEOTIDE SEQUENCE</scope>
    <source>
        <strain evidence="2">ST13-2-2</strain>
    </source>
</reference>
<protein>
    <submittedName>
        <fullName evidence="2">YrhB family protein</fullName>
    </submittedName>
</protein>
<evidence type="ECO:0000313" key="3">
    <source>
        <dbReference type="Proteomes" id="UP000830115"/>
    </source>
</evidence>
<gene>
    <name evidence="2" type="ORF">K9S39_30515</name>
</gene>
<sequence>MTLSQSEALKVAEELLARETGPYDPVLKIDYERVREKGGILIAPYNGEEYLRTRNWDDMLVGLCPILVDLTTGHARLGTVEERPLWEE</sequence>
<evidence type="ECO:0000259" key="1">
    <source>
        <dbReference type="Pfam" id="PF15567"/>
    </source>
</evidence>
<dbReference type="Proteomes" id="UP000830115">
    <property type="component" value="Chromosome"/>
</dbReference>
<keyword evidence="3" id="KW-1185">Reference proteome</keyword>
<dbReference type="EMBL" id="CP086322">
    <property type="protein sequence ID" value="UQA95617.1"/>
    <property type="molecule type" value="Genomic_DNA"/>
</dbReference>
<name>A0ABY4MDZ2_9ACTN</name>
<organism evidence="2 3">
    <name type="scientific">Streptomyces halobius</name>
    <dbReference type="NCBI Taxonomy" id="2879846"/>
    <lineage>
        <taxon>Bacteria</taxon>
        <taxon>Bacillati</taxon>
        <taxon>Actinomycetota</taxon>
        <taxon>Actinomycetes</taxon>
        <taxon>Kitasatosporales</taxon>
        <taxon>Streptomycetaceae</taxon>
        <taxon>Streptomyces</taxon>
    </lineage>
</organism>
<feature type="domain" description="Immunity protein 35" evidence="1">
    <location>
        <begin position="7"/>
        <end position="85"/>
    </location>
</feature>
<evidence type="ECO:0000313" key="2">
    <source>
        <dbReference type="EMBL" id="UQA95617.1"/>
    </source>
</evidence>
<dbReference type="InterPro" id="IPR029082">
    <property type="entry name" value="Imm35"/>
</dbReference>